<evidence type="ECO:0000313" key="4">
    <source>
        <dbReference type="Proteomes" id="UP000324233"/>
    </source>
</evidence>
<reference evidence="3 4" key="1">
    <citation type="submission" date="2019-08" db="EMBL/GenBank/DDBJ databases">
        <title>Deep-cultivation of Planctomycetes and their phenomic and genomic characterization uncovers novel biology.</title>
        <authorList>
            <person name="Wiegand S."/>
            <person name="Jogler M."/>
            <person name="Boedeker C."/>
            <person name="Pinto D."/>
            <person name="Vollmers J."/>
            <person name="Rivas-Marin E."/>
            <person name="Kohn T."/>
            <person name="Peeters S.H."/>
            <person name="Heuer A."/>
            <person name="Rast P."/>
            <person name="Oberbeckmann S."/>
            <person name="Bunk B."/>
            <person name="Jeske O."/>
            <person name="Meyerdierks A."/>
            <person name="Storesund J.E."/>
            <person name="Kallscheuer N."/>
            <person name="Luecker S."/>
            <person name="Lage O.M."/>
            <person name="Pohl T."/>
            <person name="Merkel B.J."/>
            <person name="Hornburger P."/>
            <person name="Mueller R.-W."/>
            <person name="Bruemmer F."/>
            <person name="Labrenz M."/>
            <person name="Spormann A.M."/>
            <person name="Op den Camp H."/>
            <person name="Overmann J."/>
            <person name="Amann R."/>
            <person name="Jetten M.S.M."/>
            <person name="Mascher T."/>
            <person name="Medema M.H."/>
            <person name="Devos D.P."/>
            <person name="Kaster A.-K."/>
            <person name="Ovreas L."/>
            <person name="Rohde M."/>
            <person name="Galperin M.Y."/>
            <person name="Jogler C."/>
        </authorList>
    </citation>
    <scope>NUCLEOTIDE SEQUENCE [LARGE SCALE GENOMIC DNA]</scope>
    <source>
        <strain evidence="3 4">OJF2</strain>
    </source>
</reference>
<sequence length="1029" mass="104924">MSKNSNLRVSASIRPNHRELRRGRKAVLGMEAMEPRQLLSGIDPIAAKYAALGGASSFLGKSTSAEIATSVPGGKYETFQGGAIYWSTSTGAHAVSKAVATEYAATAKETDASGKNLQRVLGLPTADEANVSGVSGGRMATFQGGVIYSSSGTGAHAVSESIAAKYKALGGPAGGLGLPTGEEVAIAGVSGGRMESFQHGTILWSGATGAHSVSTAIANEYLATAKETDASGKNLQTVLGLPTADEASVAGVSGARMATFQGGTIYYASGTGAHAVSESIAAKYKALGGPAGSLGLPTGEEVAIAGVSGGRMESFQHGTIYWSSSAGAHAIAGSIAAKFAALGGPSGSLGLPTADEANVSGVSGARSQAFKNGTVFWSATAGAHSVSTAIANEYLATAKETDASGKNLQRVLGLPTADEASVAGVSGARMATFQGGTIYYASGTGAHAVSESIAAKYKALGGPAGSLGLPTGEEVAVAGIGGGRMQNFQHGTILWSAATGAHSVTTAVANEYLATGNEGDVNGTNVKAILGLPTADEASIAGVTGADRATFQGGTIYWSNATGAHVVYGSIGVDYVAQGGPAGPLGLPTSDEVNIPGVAGGRMNTFQHGAAYYSNATGARAVYGSIGGEYLYQGGPTSGIGLPITDEVDVPGVAGARMNTFQGGTIYWSNATGAHVVYGVIRDEYLHQAGPASGIGLPITDEVDIPGVAGGRMNTFQRGTIYWSNATGAHVVYGVIRDEYLRQGGPASGIGLPTSDEMDVPGVAGARMNTFQHGVIYWSNATGAHVVYGAIGDRYAAMGGPAGVLGLPTSDEMNATGGRISHFQNGDLYWSPSTGVQETITIHGVPGGEAQTDDWSCGANSAARFLQYYGFDVTYPQVRGYIEHNTDLISLVHMGTRPSSLLDTLRLFRPSTRLESRVSVNYGDGGLDHVLDILATGRPVIALINPTGQSHDVGDFGPFTAGHLPNDLHWVVLTGYDRHDGTITYMDTTGSPVTESFGAFYQQWNWSAGGSVGDFLTGLLGVAERTILY</sequence>
<proteinExistence type="predicted"/>
<dbReference type="AlphaFoldDB" id="A0A5B9W326"/>
<dbReference type="Pfam" id="PF08310">
    <property type="entry name" value="LGFP"/>
    <property type="match status" value="14"/>
</dbReference>
<dbReference type="EMBL" id="CP042997">
    <property type="protein sequence ID" value="QEH34998.1"/>
    <property type="molecule type" value="Genomic_DNA"/>
</dbReference>
<evidence type="ECO:0000256" key="1">
    <source>
        <dbReference type="SAM" id="MobiDB-lite"/>
    </source>
</evidence>
<evidence type="ECO:0000259" key="2">
    <source>
        <dbReference type="Pfam" id="PF13529"/>
    </source>
</evidence>
<accession>A0A5B9W326</accession>
<dbReference type="Gene3D" id="3.90.70.10">
    <property type="entry name" value="Cysteine proteinases"/>
    <property type="match status" value="1"/>
</dbReference>
<name>A0A5B9W326_9BACT</name>
<protein>
    <submittedName>
        <fullName evidence="3">LGFP repeat protein</fullName>
    </submittedName>
</protein>
<dbReference type="Proteomes" id="UP000324233">
    <property type="component" value="Chromosome"/>
</dbReference>
<dbReference type="KEGG" id="agv:OJF2_35430"/>
<feature type="region of interest" description="Disordered" evidence="1">
    <location>
        <begin position="1"/>
        <end position="20"/>
    </location>
</feature>
<evidence type="ECO:0000313" key="3">
    <source>
        <dbReference type="EMBL" id="QEH34998.1"/>
    </source>
</evidence>
<dbReference type="RefSeq" id="WP_148594851.1">
    <property type="nucleotide sequence ID" value="NZ_CP042997.1"/>
</dbReference>
<dbReference type="InterPro" id="IPR039564">
    <property type="entry name" value="Peptidase_C39-like"/>
</dbReference>
<organism evidence="3 4">
    <name type="scientific">Aquisphaera giovannonii</name>
    <dbReference type="NCBI Taxonomy" id="406548"/>
    <lineage>
        <taxon>Bacteria</taxon>
        <taxon>Pseudomonadati</taxon>
        <taxon>Planctomycetota</taxon>
        <taxon>Planctomycetia</taxon>
        <taxon>Isosphaerales</taxon>
        <taxon>Isosphaeraceae</taxon>
        <taxon>Aquisphaera</taxon>
    </lineage>
</organism>
<keyword evidence="4" id="KW-1185">Reference proteome</keyword>
<gene>
    <name evidence="3" type="ORF">OJF2_35430</name>
</gene>
<dbReference type="Pfam" id="PF13529">
    <property type="entry name" value="Peptidase_C39_2"/>
    <property type="match status" value="1"/>
</dbReference>
<feature type="domain" description="Peptidase C39-like" evidence="2">
    <location>
        <begin position="852"/>
        <end position="988"/>
    </location>
</feature>
<dbReference type="InterPro" id="IPR013207">
    <property type="entry name" value="LGFP"/>
</dbReference>
<dbReference type="OrthoDB" id="514320at2"/>